<keyword evidence="1" id="KW-0812">Transmembrane</keyword>
<organism evidence="2 3">
    <name type="scientific">Hymenobacter glaciei</name>
    <dbReference type="NCBI Taxonomy" id="877209"/>
    <lineage>
        <taxon>Bacteria</taxon>
        <taxon>Pseudomonadati</taxon>
        <taxon>Bacteroidota</taxon>
        <taxon>Cytophagia</taxon>
        <taxon>Cytophagales</taxon>
        <taxon>Hymenobacteraceae</taxon>
        <taxon>Hymenobacter</taxon>
    </lineage>
</organism>
<protein>
    <submittedName>
        <fullName evidence="2">Uncharacterized protein</fullName>
    </submittedName>
</protein>
<evidence type="ECO:0000256" key="1">
    <source>
        <dbReference type="SAM" id="Phobius"/>
    </source>
</evidence>
<feature type="transmembrane region" description="Helical" evidence="1">
    <location>
        <begin position="27"/>
        <end position="53"/>
    </location>
</feature>
<dbReference type="Proteomes" id="UP001501469">
    <property type="component" value="Unassembled WGS sequence"/>
</dbReference>
<proteinExistence type="predicted"/>
<evidence type="ECO:0000313" key="2">
    <source>
        <dbReference type="EMBL" id="GAA4048619.1"/>
    </source>
</evidence>
<reference evidence="3" key="1">
    <citation type="journal article" date="2019" name="Int. J. Syst. Evol. Microbiol.">
        <title>The Global Catalogue of Microorganisms (GCM) 10K type strain sequencing project: providing services to taxonomists for standard genome sequencing and annotation.</title>
        <authorList>
            <consortium name="The Broad Institute Genomics Platform"/>
            <consortium name="The Broad Institute Genome Sequencing Center for Infectious Disease"/>
            <person name="Wu L."/>
            <person name="Ma J."/>
        </authorList>
    </citation>
    <scope>NUCLEOTIDE SEQUENCE [LARGE SCALE GENOMIC DNA]</scope>
    <source>
        <strain evidence="3">JCM 17225</strain>
    </source>
</reference>
<accession>A0ABP7UNU1</accession>
<sequence>MLVAQGVIGIGNTMLAVEHAMIDAIDAMIWAAIAMIGTSVAMTDGFDALIWFVKIMRGIG</sequence>
<comment type="caution">
    <text evidence="2">The sequence shown here is derived from an EMBL/GenBank/DDBJ whole genome shotgun (WGS) entry which is preliminary data.</text>
</comment>
<name>A0ABP7UNU1_9BACT</name>
<evidence type="ECO:0000313" key="3">
    <source>
        <dbReference type="Proteomes" id="UP001501469"/>
    </source>
</evidence>
<keyword evidence="3" id="KW-1185">Reference proteome</keyword>
<gene>
    <name evidence="2" type="ORF">GCM10022409_38840</name>
</gene>
<keyword evidence="1" id="KW-1133">Transmembrane helix</keyword>
<dbReference type="EMBL" id="BAABDK010000030">
    <property type="protein sequence ID" value="GAA4048619.1"/>
    <property type="molecule type" value="Genomic_DNA"/>
</dbReference>
<keyword evidence="1" id="KW-0472">Membrane</keyword>